<keyword evidence="7" id="KW-0238">DNA-binding</keyword>
<dbReference type="FunFam" id="3.30.160.60:FF:001485">
    <property type="entry name" value="Krueppel-related zinc finger protein"/>
    <property type="match status" value="1"/>
</dbReference>
<dbReference type="GO" id="GO:0000981">
    <property type="term" value="F:DNA-binding transcription factor activity, RNA polymerase II-specific"/>
    <property type="evidence" value="ECO:0007669"/>
    <property type="project" value="TreeGrafter"/>
</dbReference>
<feature type="domain" description="C2H2-type" evidence="13">
    <location>
        <begin position="333"/>
        <end position="360"/>
    </location>
</feature>
<organism evidence="14 15">
    <name type="scientific">Cottoperca gobio</name>
    <name type="common">Frogmouth</name>
    <name type="synonym">Aphritis gobio</name>
    <dbReference type="NCBI Taxonomy" id="56716"/>
    <lineage>
        <taxon>Eukaryota</taxon>
        <taxon>Metazoa</taxon>
        <taxon>Chordata</taxon>
        <taxon>Craniata</taxon>
        <taxon>Vertebrata</taxon>
        <taxon>Euteleostomi</taxon>
        <taxon>Actinopterygii</taxon>
        <taxon>Neopterygii</taxon>
        <taxon>Teleostei</taxon>
        <taxon>Neoteleostei</taxon>
        <taxon>Acanthomorphata</taxon>
        <taxon>Eupercaria</taxon>
        <taxon>Perciformes</taxon>
        <taxon>Notothenioidei</taxon>
        <taxon>Bovichtidae</taxon>
        <taxon>Cottoperca</taxon>
    </lineage>
</organism>
<dbReference type="KEGG" id="cgob:115009274"/>
<evidence type="ECO:0000256" key="2">
    <source>
        <dbReference type="ARBA" id="ARBA00022723"/>
    </source>
</evidence>
<feature type="domain" description="C2H2-type" evidence="13">
    <location>
        <begin position="305"/>
        <end position="332"/>
    </location>
</feature>
<comment type="similarity">
    <text evidence="1">Belongs to the krueppel C2H2-type zinc-finger protein family.</text>
</comment>
<feature type="domain" description="C2H2-type" evidence="13">
    <location>
        <begin position="361"/>
        <end position="389"/>
    </location>
</feature>
<evidence type="ECO:0000256" key="11">
    <source>
        <dbReference type="SAM" id="Coils"/>
    </source>
</evidence>
<keyword evidence="8" id="KW-0804">Transcription</keyword>
<dbReference type="GO" id="GO:0000978">
    <property type="term" value="F:RNA polymerase II cis-regulatory region sequence-specific DNA binding"/>
    <property type="evidence" value="ECO:0007669"/>
    <property type="project" value="TreeGrafter"/>
</dbReference>
<dbReference type="Pfam" id="PF00096">
    <property type="entry name" value="zf-C2H2"/>
    <property type="match status" value="4"/>
</dbReference>
<keyword evidence="5" id="KW-0862">Zinc</keyword>
<dbReference type="SMART" id="SM00355">
    <property type="entry name" value="ZnF_C2H2"/>
    <property type="match status" value="7"/>
</dbReference>
<evidence type="ECO:0000256" key="9">
    <source>
        <dbReference type="ARBA" id="ARBA00023242"/>
    </source>
</evidence>
<dbReference type="GO" id="GO:0000122">
    <property type="term" value="P:negative regulation of transcription by RNA polymerase II"/>
    <property type="evidence" value="ECO:0007669"/>
    <property type="project" value="UniProtKB-ARBA"/>
</dbReference>
<evidence type="ECO:0000256" key="7">
    <source>
        <dbReference type="ARBA" id="ARBA00023125"/>
    </source>
</evidence>
<dbReference type="SUPFAM" id="SSF57667">
    <property type="entry name" value="beta-beta-alpha zinc fingers"/>
    <property type="match status" value="4"/>
</dbReference>
<feature type="domain" description="C2H2-type" evidence="13">
    <location>
        <begin position="277"/>
        <end position="304"/>
    </location>
</feature>
<dbReference type="FunFam" id="3.30.160.60:FF:000446">
    <property type="entry name" value="Zinc finger protein"/>
    <property type="match status" value="1"/>
</dbReference>
<feature type="domain" description="C2H2-type" evidence="13">
    <location>
        <begin position="221"/>
        <end position="248"/>
    </location>
</feature>
<evidence type="ECO:0000256" key="1">
    <source>
        <dbReference type="ARBA" id="ARBA00006991"/>
    </source>
</evidence>
<evidence type="ECO:0000256" key="4">
    <source>
        <dbReference type="ARBA" id="ARBA00022771"/>
    </source>
</evidence>
<evidence type="ECO:0000313" key="14">
    <source>
        <dbReference type="Proteomes" id="UP000504630"/>
    </source>
</evidence>
<sequence length="389" mass="43973">MSKVEMLRLLVNERLTAAAEEIFGLFERTIAEYEEELSRSKEETERHRKLLDAVLKPEVRLHRAVLSADVQQDPEPPHIEEQLWSSQGRVEEKAPSSKLHLRKACSSAPQMEKERHGEDCGVSEPTRSLDPESYDDLEETRKPQSDSKTLTNNCVPEGDKKGNTGRKSVSCSKCGKTFEPKVRVQSHRKSTPFVCSVCVEKSTQSAHLITYNITPSGGKTFGCSVCKKQFGYKGDVVRHLRIHTGEKPFSCSVCSKRFSQSTGLCSHMRTHTGEKPYSCSLCPKRFIRSGILARHMRVHTGEKPYSCSMCNTSFTLSQSLLKHMRIHTGEKPFTCSVCDKRFIQKGHLTQHMTLHTGDKSFSCRVCGRKFTRQSRVRNHKCVTESSSSK</sequence>
<dbReference type="GO" id="GO:0045595">
    <property type="term" value="P:regulation of cell differentiation"/>
    <property type="evidence" value="ECO:0007669"/>
    <property type="project" value="UniProtKB-ARBA"/>
</dbReference>
<dbReference type="InParanoid" id="A0A6J2PUI2"/>
<keyword evidence="6" id="KW-0805">Transcription regulation</keyword>
<evidence type="ECO:0000256" key="10">
    <source>
        <dbReference type="PROSITE-ProRule" id="PRU00042"/>
    </source>
</evidence>
<keyword evidence="14" id="KW-1185">Reference proteome</keyword>
<dbReference type="PROSITE" id="PS50157">
    <property type="entry name" value="ZINC_FINGER_C2H2_2"/>
    <property type="match status" value="6"/>
</dbReference>
<gene>
    <name evidence="15" type="primary">LOC115009274</name>
</gene>
<evidence type="ECO:0000256" key="5">
    <source>
        <dbReference type="ARBA" id="ARBA00022833"/>
    </source>
</evidence>
<evidence type="ECO:0000256" key="8">
    <source>
        <dbReference type="ARBA" id="ARBA00023163"/>
    </source>
</evidence>
<keyword evidence="9" id="KW-0539">Nucleus</keyword>
<keyword evidence="3" id="KW-0677">Repeat</keyword>
<dbReference type="FunFam" id="3.30.160.60:FF:000912">
    <property type="entry name" value="Zinc finger protein 660"/>
    <property type="match status" value="1"/>
</dbReference>
<dbReference type="AlphaFoldDB" id="A0A6J2PUI2"/>
<dbReference type="GO" id="GO:0008270">
    <property type="term" value="F:zinc ion binding"/>
    <property type="evidence" value="ECO:0007669"/>
    <property type="project" value="UniProtKB-KW"/>
</dbReference>
<dbReference type="InterPro" id="IPR036236">
    <property type="entry name" value="Znf_C2H2_sf"/>
</dbReference>
<dbReference type="OrthoDB" id="8113227at2759"/>
<evidence type="ECO:0000259" key="13">
    <source>
        <dbReference type="PROSITE" id="PS50157"/>
    </source>
</evidence>
<accession>A0A6J2PUI2</accession>
<dbReference type="FunFam" id="3.30.160.60:FF:003288">
    <property type="entry name" value="Uncharacterized protein"/>
    <property type="match status" value="1"/>
</dbReference>
<dbReference type="Proteomes" id="UP000504630">
    <property type="component" value="Chromosome 6"/>
</dbReference>
<evidence type="ECO:0000256" key="3">
    <source>
        <dbReference type="ARBA" id="ARBA00022737"/>
    </source>
</evidence>
<dbReference type="GeneID" id="115009274"/>
<protein>
    <submittedName>
        <fullName evidence="15">Zinc finger protein 135-like isoform X1</fullName>
    </submittedName>
</protein>
<reference evidence="15" key="1">
    <citation type="submission" date="2025-08" db="UniProtKB">
        <authorList>
            <consortium name="RefSeq"/>
        </authorList>
    </citation>
    <scope>IDENTIFICATION</scope>
</reference>
<evidence type="ECO:0000256" key="12">
    <source>
        <dbReference type="SAM" id="MobiDB-lite"/>
    </source>
</evidence>
<dbReference type="InterPro" id="IPR013087">
    <property type="entry name" value="Znf_C2H2_type"/>
</dbReference>
<dbReference type="Gene3D" id="3.30.160.60">
    <property type="entry name" value="Classic Zinc Finger"/>
    <property type="match status" value="7"/>
</dbReference>
<dbReference type="GO" id="GO:0005634">
    <property type="term" value="C:nucleus"/>
    <property type="evidence" value="ECO:0007669"/>
    <property type="project" value="UniProtKB-ARBA"/>
</dbReference>
<proteinExistence type="inferred from homology"/>
<evidence type="ECO:0000313" key="15">
    <source>
        <dbReference type="RefSeq" id="XP_029289014.1"/>
    </source>
</evidence>
<feature type="region of interest" description="Disordered" evidence="12">
    <location>
        <begin position="82"/>
        <end position="163"/>
    </location>
</feature>
<dbReference type="PANTHER" id="PTHR23235:SF142">
    <property type="entry name" value="ZINC FINGER PROTEIN 384"/>
    <property type="match status" value="1"/>
</dbReference>
<name>A0A6J2PUI2_COTGO</name>
<dbReference type="PANTHER" id="PTHR23235">
    <property type="entry name" value="KRUEPPEL-LIKE TRANSCRIPTION FACTOR"/>
    <property type="match status" value="1"/>
</dbReference>
<keyword evidence="4 10" id="KW-0863">Zinc-finger</keyword>
<dbReference type="RefSeq" id="XP_029289014.1">
    <property type="nucleotide sequence ID" value="XM_029433154.1"/>
</dbReference>
<keyword evidence="11" id="KW-0175">Coiled coil</keyword>
<keyword evidence="2" id="KW-0479">Metal-binding</keyword>
<feature type="coiled-coil region" evidence="11">
    <location>
        <begin position="23"/>
        <end position="50"/>
    </location>
</feature>
<dbReference type="FunFam" id="3.30.160.60:FF:000624">
    <property type="entry name" value="zinc finger protein 697"/>
    <property type="match status" value="1"/>
</dbReference>
<feature type="domain" description="C2H2-type" evidence="13">
    <location>
        <begin position="249"/>
        <end position="276"/>
    </location>
</feature>
<evidence type="ECO:0000256" key="6">
    <source>
        <dbReference type="ARBA" id="ARBA00023015"/>
    </source>
</evidence>
<dbReference type="PROSITE" id="PS00028">
    <property type="entry name" value="ZINC_FINGER_C2H2_1"/>
    <property type="match status" value="5"/>
</dbReference>